<evidence type="ECO:0000313" key="4">
    <source>
        <dbReference type="Proteomes" id="UP000813463"/>
    </source>
</evidence>
<keyword evidence="1" id="KW-0175">Coiled coil</keyword>
<gene>
    <name evidence="5" type="primary">LOC130467595</name>
</gene>
<feature type="compositionally biased region" description="Low complexity" evidence="2">
    <location>
        <begin position="552"/>
        <end position="565"/>
    </location>
</feature>
<dbReference type="Pfam" id="PF04195">
    <property type="entry name" value="Transposase_28"/>
    <property type="match status" value="1"/>
</dbReference>
<protein>
    <recommendedName>
        <fullName evidence="3">Transposase (putative) gypsy type domain-containing protein</fullName>
    </recommendedName>
</protein>
<dbReference type="Proteomes" id="UP000813463">
    <property type="component" value="Chromosome 2"/>
</dbReference>
<dbReference type="GeneID" id="130467595"/>
<keyword evidence="4" id="KW-1185">Reference proteome</keyword>
<proteinExistence type="predicted"/>
<dbReference type="PANTHER" id="PTHR31099:SF28">
    <property type="entry name" value="F5J5.12"/>
    <property type="match status" value="1"/>
</dbReference>
<name>A0ABM3R927_SPIOL</name>
<feature type="compositionally biased region" description="Acidic residues" evidence="2">
    <location>
        <begin position="199"/>
        <end position="211"/>
    </location>
</feature>
<accession>A0ABM3R927</accession>
<dbReference type="PANTHER" id="PTHR31099">
    <property type="entry name" value="OS06G0165300 PROTEIN"/>
    <property type="match status" value="1"/>
</dbReference>
<reference evidence="4" key="1">
    <citation type="journal article" date="2021" name="Nat. Commun.">
        <title>Genomic analyses provide insights into spinach domestication and the genetic basis of agronomic traits.</title>
        <authorList>
            <person name="Cai X."/>
            <person name="Sun X."/>
            <person name="Xu C."/>
            <person name="Sun H."/>
            <person name="Wang X."/>
            <person name="Ge C."/>
            <person name="Zhang Z."/>
            <person name="Wang Q."/>
            <person name="Fei Z."/>
            <person name="Jiao C."/>
            <person name="Wang Q."/>
        </authorList>
    </citation>
    <scope>NUCLEOTIDE SEQUENCE [LARGE SCALE GENOMIC DNA]</scope>
    <source>
        <strain evidence="4">cv. Varoflay</strain>
    </source>
</reference>
<feature type="domain" description="Transposase (putative) gypsy type" evidence="3">
    <location>
        <begin position="304"/>
        <end position="369"/>
    </location>
</feature>
<feature type="compositionally biased region" description="Polar residues" evidence="2">
    <location>
        <begin position="656"/>
        <end position="665"/>
    </location>
</feature>
<feature type="region of interest" description="Disordered" evidence="2">
    <location>
        <begin position="552"/>
        <end position="605"/>
    </location>
</feature>
<evidence type="ECO:0000256" key="2">
    <source>
        <dbReference type="SAM" id="MobiDB-lite"/>
    </source>
</evidence>
<evidence type="ECO:0000313" key="5">
    <source>
        <dbReference type="RefSeq" id="XP_056692127.1"/>
    </source>
</evidence>
<feature type="coiled-coil region" evidence="1">
    <location>
        <begin position="791"/>
        <end position="860"/>
    </location>
</feature>
<feature type="region of interest" description="Disordered" evidence="2">
    <location>
        <begin position="1"/>
        <end position="20"/>
    </location>
</feature>
<dbReference type="RefSeq" id="XP_056692127.1">
    <property type="nucleotide sequence ID" value="XM_056836149.1"/>
</dbReference>
<feature type="compositionally biased region" description="Polar residues" evidence="2">
    <location>
        <begin position="10"/>
        <end position="20"/>
    </location>
</feature>
<reference evidence="5" key="2">
    <citation type="submission" date="2025-08" db="UniProtKB">
        <authorList>
            <consortium name="RefSeq"/>
        </authorList>
    </citation>
    <scope>IDENTIFICATION</scope>
    <source>
        <tissue evidence="5">Leaf</tissue>
    </source>
</reference>
<feature type="region of interest" description="Disordered" evidence="2">
    <location>
        <begin position="135"/>
        <end position="211"/>
    </location>
</feature>
<feature type="compositionally biased region" description="Basic and acidic residues" evidence="2">
    <location>
        <begin position="174"/>
        <end position="185"/>
    </location>
</feature>
<sequence length="967" mass="107551">MTKNVGGDNPFSQPSGFTGWSVPQESNCSWAREEPCSQSNLRRTAIREVYDEGLNQAERERCYALHHLRARMIREMRSREHPIQASEPALDVSPLSVRYYIRDYREFLNSTGSGHGQYGTNTGNFGVSFGQANRMASEQPASTSGRRPGKEPVNDDIDMATGEYSDGDSIFEDSAGKDVDAHGGDDGEDAGVSGRDDADIGDDGIGSDDDDPADVIVAEVLADEAKEQPYFTDDSTDVHRKEELPPLKSLPRTTAILTSWRDLIIKKNHVVHGGTFLGLPAGYKLVVPDEGATIFDCPPGHIAVYAKHFDFGLRFPLHPFVEKIFRAWNVCLAQVTPTTIRTVISYVWLCLFKQWPLTLNLFKRLLWLKKDGETGWMSAYSATKRKTVHPPLSSCKDWQDRFYFVQVPDGFLLRRTFSKPRPRMEQYDQRGLGRRERKAFDYLACDILDVGLSKKQAVNRNWLPNAYYILGNQPLSAVGLCNTHCFAVVFAGTRPLDREILGFDENWRPVCTQPPPPKGKYDTISTYSTRASSRRSTATVAKNRVSAACKSKSSSVVVSQAPPSSTMQSNPTGRGGTRRKSSSLNSSRSNPTKRARATGEDDAYADHEANEQVLESAAKKTTDTALQAQPSPPASIEILDEGLVGGFIEDLHRQATVTGGNSSMPPVSRSENKSGDSRMNYHLPLRTGGWIKDTPFKIPEAMKSWFGSFGGEPTDQFYPNIDLLCGESVATDSAKDGGDLGYRAFRDLVTPADRPQGQIDAPAAQHFNDLYKAVQSSMDLYYVYRWNQMQLTQNNIDIAELKKRAEAAESALKINEKKLESASSNLEAANRRLEEVEPKLKAETERADGLTEELTGLNQSLPVVKKTAAKRAVDKLLQSDWFNDILTLRHNGGWCAAHRVVCHVKKLDEDAWQEFEAGYEEKELYKVATGFEPQELPEAVICNANQRTLPPLQVPEDAYWSGDERAV</sequence>
<evidence type="ECO:0000256" key="1">
    <source>
        <dbReference type="SAM" id="Coils"/>
    </source>
</evidence>
<feature type="compositionally biased region" description="Low complexity" evidence="2">
    <location>
        <begin position="523"/>
        <end position="539"/>
    </location>
</feature>
<organism evidence="4 5">
    <name type="scientific">Spinacia oleracea</name>
    <name type="common">Spinach</name>
    <dbReference type="NCBI Taxonomy" id="3562"/>
    <lineage>
        <taxon>Eukaryota</taxon>
        <taxon>Viridiplantae</taxon>
        <taxon>Streptophyta</taxon>
        <taxon>Embryophyta</taxon>
        <taxon>Tracheophyta</taxon>
        <taxon>Spermatophyta</taxon>
        <taxon>Magnoliopsida</taxon>
        <taxon>eudicotyledons</taxon>
        <taxon>Gunneridae</taxon>
        <taxon>Pentapetalae</taxon>
        <taxon>Caryophyllales</taxon>
        <taxon>Chenopodiaceae</taxon>
        <taxon>Chenopodioideae</taxon>
        <taxon>Anserineae</taxon>
        <taxon>Spinacia</taxon>
    </lineage>
</organism>
<feature type="region of interest" description="Disordered" evidence="2">
    <location>
        <begin position="656"/>
        <end position="677"/>
    </location>
</feature>
<dbReference type="InterPro" id="IPR007321">
    <property type="entry name" value="Transposase_28"/>
</dbReference>
<feature type="compositionally biased region" description="Polar residues" evidence="2">
    <location>
        <begin position="135"/>
        <end position="145"/>
    </location>
</feature>
<dbReference type="SUPFAM" id="SSF57997">
    <property type="entry name" value="Tropomyosin"/>
    <property type="match status" value="1"/>
</dbReference>
<evidence type="ECO:0000259" key="3">
    <source>
        <dbReference type="Pfam" id="PF04195"/>
    </source>
</evidence>
<feature type="region of interest" description="Disordered" evidence="2">
    <location>
        <begin position="508"/>
        <end position="539"/>
    </location>
</feature>